<keyword evidence="10" id="KW-0576">Peroxisome</keyword>
<keyword evidence="9" id="KW-0443">Lipid metabolism</keyword>
<feature type="domain" description="Acyl-CoA oxidase C-alpha1" evidence="14">
    <location>
        <begin position="278"/>
        <end position="438"/>
    </location>
</feature>
<evidence type="ECO:0000256" key="7">
    <source>
        <dbReference type="ARBA" id="ARBA00022832"/>
    </source>
</evidence>
<feature type="domain" description="Acyl-CoA oxidase C-terminal" evidence="12">
    <location>
        <begin position="498"/>
        <end position="636"/>
    </location>
</feature>
<protein>
    <recommendedName>
        <fullName evidence="4">acyl-CoA oxidase</fullName>
        <ecNumber evidence="4">1.3.3.6</ecNumber>
    </recommendedName>
</protein>
<dbReference type="InterPro" id="IPR009100">
    <property type="entry name" value="AcylCoA_DH/oxidase_NM_dom_sf"/>
</dbReference>
<dbReference type="RefSeq" id="WP_023363474.1">
    <property type="nucleotide sequence ID" value="NC_022657.1"/>
</dbReference>
<evidence type="ECO:0000256" key="10">
    <source>
        <dbReference type="ARBA" id="ARBA00023140"/>
    </source>
</evidence>
<evidence type="ECO:0000313" key="15">
    <source>
        <dbReference type="EMBL" id="AGZ42928.1"/>
    </source>
</evidence>
<comment type="cofactor">
    <cofactor evidence="1">
        <name>FAD</name>
        <dbReference type="ChEBI" id="CHEBI:57692"/>
    </cofactor>
</comment>
<keyword evidence="7" id="KW-0276">Fatty acid metabolism</keyword>
<dbReference type="FunFam" id="2.40.110.10:FF:000005">
    <property type="entry name" value="Acyl-coenzyme A oxidase"/>
    <property type="match status" value="1"/>
</dbReference>
<gene>
    <name evidence="15" type="ORF">AFR_23290</name>
</gene>
<evidence type="ECO:0000256" key="11">
    <source>
        <dbReference type="SAM" id="MobiDB-lite"/>
    </source>
</evidence>
<dbReference type="Pfam" id="PF22924">
    <property type="entry name" value="ACOX_C_alpha1"/>
    <property type="match status" value="1"/>
</dbReference>
<dbReference type="Proteomes" id="UP000017746">
    <property type="component" value="Chromosome"/>
</dbReference>
<evidence type="ECO:0000256" key="3">
    <source>
        <dbReference type="ARBA" id="ARBA00006288"/>
    </source>
</evidence>
<dbReference type="GO" id="GO:0005504">
    <property type="term" value="F:fatty acid binding"/>
    <property type="evidence" value="ECO:0007669"/>
    <property type="project" value="TreeGrafter"/>
</dbReference>
<evidence type="ECO:0000259" key="14">
    <source>
        <dbReference type="Pfam" id="PF22924"/>
    </source>
</evidence>
<evidence type="ECO:0000259" key="13">
    <source>
        <dbReference type="Pfam" id="PF02770"/>
    </source>
</evidence>
<dbReference type="OrthoDB" id="1144545at2"/>
<dbReference type="InterPro" id="IPR055060">
    <property type="entry name" value="ACOX_C_alpha1"/>
</dbReference>
<dbReference type="PANTHER" id="PTHR10909:SF382">
    <property type="entry name" value="ACYL-COENZYME A OXIDASE"/>
    <property type="match status" value="1"/>
</dbReference>
<dbReference type="InterPro" id="IPR036250">
    <property type="entry name" value="AcylCo_DH-like_C"/>
</dbReference>
<name>U5W0Y9_9ACTN</name>
<feature type="domain" description="Acyl-CoA oxidase/dehydrogenase middle" evidence="13">
    <location>
        <begin position="133"/>
        <end position="242"/>
    </location>
</feature>
<evidence type="ECO:0000256" key="4">
    <source>
        <dbReference type="ARBA" id="ARBA00012870"/>
    </source>
</evidence>
<accession>U5W0Y9</accession>
<dbReference type="InterPro" id="IPR006091">
    <property type="entry name" value="Acyl-CoA_Oxase/DH_mid-dom"/>
</dbReference>
<evidence type="ECO:0000256" key="1">
    <source>
        <dbReference type="ARBA" id="ARBA00001974"/>
    </source>
</evidence>
<keyword evidence="5" id="KW-0285">Flavoprotein</keyword>
<comment type="similarity">
    <text evidence="3">Belongs to the acyl-CoA oxidase family.</text>
</comment>
<keyword evidence="6" id="KW-0274">FAD</keyword>
<dbReference type="InterPro" id="IPR002655">
    <property type="entry name" value="Acyl-CoA_oxidase_C"/>
</dbReference>
<evidence type="ECO:0000259" key="12">
    <source>
        <dbReference type="Pfam" id="PF01756"/>
    </source>
</evidence>
<dbReference type="SUPFAM" id="SSF47203">
    <property type="entry name" value="Acyl-CoA dehydrogenase C-terminal domain-like"/>
    <property type="match status" value="2"/>
</dbReference>
<reference evidence="15 16" key="1">
    <citation type="journal article" date="2014" name="J. Biotechnol.">
        <title>Complete genome sequence of the actinobacterium Actinoplanes friuliensis HAG 010964, producer of the lipopeptide antibiotic friulimycin.</title>
        <authorList>
            <person name="Ruckert C."/>
            <person name="Szczepanowski R."/>
            <person name="Albersmeier A."/>
            <person name="Goesmann A."/>
            <person name="Fischer N."/>
            <person name="Steinkamper A."/>
            <person name="Puhler A."/>
            <person name="Biener R."/>
            <person name="Schwartz D."/>
            <person name="Kalinowski J."/>
        </authorList>
    </citation>
    <scope>NUCLEOTIDE SEQUENCE [LARGE SCALE GENOMIC DNA]</scope>
    <source>
        <strain evidence="15 16">DSM 7358</strain>
    </source>
</reference>
<evidence type="ECO:0000256" key="9">
    <source>
        <dbReference type="ARBA" id="ARBA00023098"/>
    </source>
</evidence>
<dbReference type="FunFam" id="1.20.140.10:FF:000010">
    <property type="entry name" value="Acyl-coenzyme A oxidase"/>
    <property type="match status" value="1"/>
</dbReference>
<dbReference type="EC" id="1.3.3.6" evidence="4"/>
<dbReference type="Pfam" id="PF01756">
    <property type="entry name" value="ACOX"/>
    <property type="match status" value="1"/>
</dbReference>
<dbReference type="STRING" id="1246995.AFR_23290"/>
<dbReference type="FunFam" id="1.20.140.10:FF:000007">
    <property type="entry name" value="Acyl-coenzyme A oxidase"/>
    <property type="match status" value="1"/>
</dbReference>
<evidence type="ECO:0000256" key="6">
    <source>
        <dbReference type="ARBA" id="ARBA00022827"/>
    </source>
</evidence>
<dbReference type="PIRSF" id="PIRSF000168">
    <property type="entry name" value="Acyl-CoA_oxidase"/>
    <property type="match status" value="1"/>
</dbReference>
<dbReference type="PATRIC" id="fig|1246995.3.peg.4720"/>
<keyword evidence="16" id="KW-1185">Reference proteome</keyword>
<comment type="subcellular location">
    <subcellularLocation>
        <location evidence="2">Peroxisome</location>
    </subcellularLocation>
</comment>
<dbReference type="Pfam" id="PF02770">
    <property type="entry name" value="Acyl-CoA_dh_M"/>
    <property type="match status" value="1"/>
</dbReference>
<dbReference type="Gene3D" id="2.40.110.10">
    <property type="entry name" value="Butyryl-CoA Dehydrogenase, subunit A, domain 2"/>
    <property type="match status" value="1"/>
</dbReference>
<evidence type="ECO:0000313" key="16">
    <source>
        <dbReference type="Proteomes" id="UP000017746"/>
    </source>
</evidence>
<dbReference type="GO" id="GO:0071949">
    <property type="term" value="F:FAD binding"/>
    <property type="evidence" value="ECO:0007669"/>
    <property type="project" value="InterPro"/>
</dbReference>
<dbReference type="eggNOG" id="COG1960">
    <property type="taxonomic scope" value="Bacteria"/>
</dbReference>
<dbReference type="GO" id="GO:0033540">
    <property type="term" value="P:fatty acid beta-oxidation using acyl-CoA oxidase"/>
    <property type="evidence" value="ECO:0007669"/>
    <property type="project" value="TreeGrafter"/>
</dbReference>
<dbReference type="HOGENOM" id="CLU_014629_4_0_11"/>
<organism evidence="15 16">
    <name type="scientific">Actinoplanes friuliensis DSM 7358</name>
    <dbReference type="NCBI Taxonomy" id="1246995"/>
    <lineage>
        <taxon>Bacteria</taxon>
        <taxon>Bacillati</taxon>
        <taxon>Actinomycetota</taxon>
        <taxon>Actinomycetes</taxon>
        <taxon>Micromonosporales</taxon>
        <taxon>Micromonosporaceae</taxon>
        <taxon>Actinoplanes</taxon>
    </lineage>
</organism>
<feature type="region of interest" description="Disordered" evidence="11">
    <location>
        <begin position="643"/>
        <end position="663"/>
    </location>
</feature>
<dbReference type="KEGG" id="afs:AFR_23290"/>
<proteinExistence type="inferred from homology"/>
<dbReference type="PANTHER" id="PTHR10909">
    <property type="entry name" value="ELECTRON TRANSPORT OXIDOREDUCTASE"/>
    <property type="match status" value="1"/>
</dbReference>
<keyword evidence="8" id="KW-0560">Oxidoreductase</keyword>
<evidence type="ECO:0000256" key="2">
    <source>
        <dbReference type="ARBA" id="ARBA00004275"/>
    </source>
</evidence>
<dbReference type="GO" id="GO:0055088">
    <property type="term" value="P:lipid homeostasis"/>
    <property type="evidence" value="ECO:0007669"/>
    <property type="project" value="TreeGrafter"/>
</dbReference>
<dbReference type="SUPFAM" id="SSF56645">
    <property type="entry name" value="Acyl-CoA dehydrogenase NM domain-like"/>
    <property type="match status" value="1"/>
</dbReference>
<dbReference type="InterPro" id="IPR046373">
    <property type="entry name" value="Acyl-CoA_Oxase/DH_mid-dom_sf"/>
</dbReference>
<dbReference type="InterPro" id="IPR012258">
    <property type="entry name" value="Acyl-CoA_oxidase"/>
</dbReference>
<dbReference type="GO" id="GO:0003997">
    <property type="term" value="F:acyl-CoA oxidase activity"/>
    <property type="evidence" value="ECO:0007669"/>
    <property type="project" value="UniProtKB-EC"/>
</dbReference>
<evidence type="ECO:0000256" key="5">
    <source>
        <dbReference type="ARBA" id="ARBA00022630"/>
    </source>
</evidence>
<dbReference type="AlphaFoldDB" id="U5W0Y9"/>
<evidence type="ECO:0000256" key="8">
    <source>
        <dbReference type="ARBA" id="ARBA00023002"/>
    </source>
</evidence>
<dbReference type="EMBL" id="CP006272">
    <property type="protein sequence ID" value="AGZ42928.1"/>
    <property type="molecule type" value="Genomic_DNA"/>
</dbReference>
<sequence>MKADSVDPARVQDVLDGRWGHVRRAARTQLAGDHFVAVPGETLEQARERITRLLRELPTDLGAAAMFPDEHGGAFEPGAAVTAAEMLAQLDLSLMVKAGVQWGLFGGAVAALGTRHHHETYLKEIISADLLGCFAMTETGHGSDVHRLRTVCEYDPATGTFDLHTPHEAARKDYIGNAARDGRMAVVFAQLVTQGEGRGVHAFLVPLRDDDGAALPGVTIGDDGHKAGLLGVDNGRLSFDHVAVPREMLLDRYGQVAPDGTYTSPIDNDARRFFTMLGTLVRGRVTVGGAASAATRQALTIAVRYGETRRQFTAPGQDREVVLNDYLAHQRKLLIALARTYAFTFAQEELVTTLQEVQTADGPVDEHRQRELESRAAALKAAQTWHATRTIQTCREACGGAGYLAENRLPGLKADTDVFTTFEGDNTVLLQLVAKGLLTGYRDNFESLDGWGRGTFVAEQVREMVLERTAARSLIRRLVDAAPGGSDAGAFTDRGWQLKMLEDREKHVLEGVIRRLRKGAATKKDRPFDIFNDVQDHVLEAASAHIDRVVLEAFVAGIERATDPAARELLARVCDLFALSTIEAGKGWFLEHERLTPGRSKLLTSAVNGLLKELRPHAATLVDAFGIPDAWLACAILREEPGRQEEMARDDQRRDSRRSTNDE</sequence>
<dbReference type="Gene3D" id="1.20.140.10">
    <property type="entry name" value="Butyryl-CoA Dehydrogenase, subunit A, domain 3"/>
    <property type="match status" value="2"/>
</dbReference>